<dbReference type="AlphaFoldDB" id="A0A426ZYK0"/>
<protein>
    <submittedName>
        <fullName evidence="2">Uncharacterized protein</fullName>
    </submittedName>
</protein>
<feature type="compositionally biased region" description="Basic residues" evidence="1">
    <location>
        <begin position="85"/>
        <end position="98"/>
    </location>
</feature>
<evidence type="ECO:0000256" key="1">
    <source>
        <dbReference type="SAM" id="MobiDB-lite"/>
    </source>
</evidence>
<comment type="caution">
    <text evidence="2">The sequence shown here is derived from an EMBL/GenBank/DDBJ whole genome shotgun (WGS) entry which is preliminary data.</text>
</comment>
<gene>
    <name evidence="2" type="ORF">B296_00017100</name>
</gene>
<dbReference type="EMBL" id="AMZH03004487">
    <property type="protein sequence ID" value="RRT69043.1"/>
    <property type="molecule type" value="Genomic_DNA"/>
</dbReference>
<reference evidence="2 3" key="1">
    <citation type="journal article" date="2014" name="Agronomy (Basel)">
        <title>A Draft Genome Sequence for Ensete ventricosum, the Drought-Tolerant Tree Against Hunger.</title>
        <authorList>
            <person name="Harrison J."/>
            <person name="Moore K.A."/>
            <person name="Paszkiewicz K."/>
            <person name="Jones T."/>
            <person name="Grant M."/>
            <person name="Ambacheew D."/>
            <person name="Muzemil S."/>
            <person name="Studholme D.J."/>
        </authorList>
    </citation>
    <scope>NUCLEOTIDE SEQUENCE [LARGE SCALE GENOMIC DNA]</scope>
</reference>
<proteinExistence type="predicted"/>
<dbReference type="Proteomes" id="UP000287651">
    <property type="component" value="Unassembled WGS sequence"/>
</dbReference>
<evidence type="ECO:0000313" key="3">
    <source>
        <dbReference type="Proteomes" id="UP000287651"/>
    </source>
</evidence>
<evidence type="ECO:0000313" key="2">
    <source>
        <dbReference type="EMBL" id="RRT69043.1"/>
    </source>
</evidence>
<accession>A0A426ZYK0</accession>
<sequence length="174" mass="19377">MTCEILQVSVIGTTPFATVELAPINGHGPSLGPLCDHVVTQVALRVESGRRAYQVYPLAFEGEENKRIANSRDGSPDPPRSPRIGTRRRRRRRRRGGRRSSGACPLPRQRMLRLLGKPRSPSFSISSCLQFQFSPIVFLVLFDPVGVSAQIPPRKSAASYRFALRFPFDNSCID</sequence>
<name>A0A426ZYK0_ENSVE</name>
<organism evidence="2 3">
    <name type="scientific">Ensete ventricosum</name>
    <name type="common">Abyssinian banana</name>
    <name type="synonym">Musa ensete</name>
    <dbReference type="NCBI Taxonomy" id="4639"/>
    <lineage>
        <taxon>Eukaryota</taxon>
        <taxon>Viridiplantae</taxon>
        <taxon>Streptophyta</taxon>
        <taxon>Embryophyta</taxon>
        <taxon>Tracheophyta</taxon>
        <taxon>Spermatophyta</taxon>
        <taxon>Magnoliopsida</taxon>
        <taxon>Liliopsida</taxon>
        <taxon>Zingiberales</taxon>
        <taxon>Musaceae</taxon>
        <taxon>Ensete</taxon>
    </lineage>
</organism>
<feature type="region of interest" description="Disordered" evidence="1">
    <location>
        <begin position="66"/>
        <end position="105"/>
    </location>
</feature>